<sequence length="100" mass="10715">MNFIHVVRKYMPGHILAYTASLLLGILAQAVVLLQPQLSGALIDGVQQHKAIVLIAVQLGILFILGAVLTAIRPIGTKRVVLGSVCGFGCVLVRVWCWGI</sequence>
<dbReference type="EMBL" id="QGLK01000007">
    <property type="protein sequence ID" value="PXY86404.1"/>
    <property type="molecule type" value="Genomic_DNA"/>
</dbReference>
<proteinExistence type="predicted"/>
<comment type="subcellular location">
    <subcellularLocation>
        <location evidence="1">Cell membrane</location>
        <topology evidence="1">Multi-pass membrane protein</topology>
    </subcellularLocation>
</comment>
<dbReference type="GO" id="GO:0005524">
    <property type="term" value="F:ATP binding"/>
    <property type="evidence" value="ECO:0007669"/>
    <property type="project" value="InterPro"/>
</dbReference>
<evidence type="ECO:0000256" key="3">
    <source>
        <dbReference type="ARBA" id="ARBA00022989"/>
    </source>
</evidence>
<dbReference type="GO" id="GO:0005886">
    <property type="term" value="C:plasma membrane"/>
    <property type="evidence" value="ECO:0007669"/>
    <property type="project" value="UniProtKB-SubCell"/>
</dbReference>
<dbReference type="AlphaFoldDB" id="A0A318MK79"/>
<dbReference type="Proteomes" id="UP000248128">
    <property type="component" value="Unassembled WGS sequence"/>
</dbReference>
<evidence type="ECO:0000313" key="6">
    <source>
        <dbReference type="EMBL" id="PXY86404.1"/>
    </source>
</evidence>
<keyword evidence="2 5" id="KW-0812">Transmembrane</keyword>
<evidence type="ECO:0000256" key="4">
    <source>
        <dbReference type="ARBA" id="ARBA00023136"/>
    </source>
</evidence>
<dbReference type="InterPro" id="IPR036640">
    <property type="entry name" value="ABC1_TM_sf"/>
</dbReference>
<evidence type="ECO:0000313" key="7">
    <source>
        <dbReference type="Proteomes" id="UP000248128"/>
    </source>
</evidence>
<feature type="transmembrane region" description="Helical" evidence="5">
    <location>
        <begin position="51"/>
        <end position="72"/>
    </location>
</feature>
<keyword evidence="4 5" id="KW-0472">Membrane</keyword>
<feature type="transmembrane region" description="Helical" evidence="5">
    <location>
        <begin position="79"/>
        <end position="96"/>
    </location>
</feature>
<evidence type="ECO:0000256" key="1">
    <source>
        <dbReference type="ARBA" id="ARBA00004651"/>
    </source>
</evidence>
<protein>
    <submittedName>
        <fullName evidence="6">Uncharacterized protein</fullName>
    </submittedName>
</protein>
<keyword evidence="3 5" id="KW-1133">Transmembrane helix</keyword>
<comment type="caution">
    <text evidence="6">The sequence shown here is derived from an EMBL/GenBank/DDBJ whole genome shotgun (WGS) entry which is preliminary data.</text>
</comment>
<name>A0A318MK79_9BIFI</name>
<evidence type="ECO:0000256" key="5">
    <source>
        <dbReference type="SAM" id="Phobius"/>
    </source>
</evidence>
<evidence type="ECO:0000256" key="2">
    <source>
        <dbReference type="ARBA" id="ARBA00022692"/>
    </source>
</evidence>
<dbReference type="SUPFAM" id="SSF90123">
    <property type="entry name" value="ABC transporter transmembrane region"/>
    <property type="match status" value="1"/>
</dbReference>
<organism evidence="6 7">
    <name type="scientific">Bifidobacterium asteroides</name>
    <dbReference type="NCBI Taxonomy" id="1684"/>
    <lineage>
        <taxon>Bacteria</taxon>
        <taxon>Bacillati</taxon>
        <taxon>Actinomycetota</taxon>
        <taxon>Actinomycetes</taxon>
        <taxon>Bifidobacteriales</taxon>
        <taxon>Bifidobacteriaceae</taxon>
        <taxon>Bifidobacterium</taxon>
    </lineage>
</organism>
<reference evidence="6 7" key="1">
    <citation type="submission" date="2018-05" db="EMBL/GenBank/DDBJ databases">
        <title>Reference genomes for bee gut microbiota database.</title>
        <authorList>
            <person name="Ellegaard K.M."/>
        </authorList>
    </citation>
    <scope>NUCLEOTIDE SEQUENCE [LARGE SCALE GENOMIC DNA]</scope>
    <source>
        <strain evidence="6 7">ESL0199</strain>
    </source>
</reference>
<gene>
    <name evidence="6" type="ORF">DKK74_08645</name>
</gene>
<accession>A0A318MK79</accession>